<dbReference type="InterPro" id="IPR023198">
    <property type="entry name" value="PGP-like_dom2"/>
</dbReference>
<dbReference type="InterPro" id="IPR050155">
    <property type="entry name" value="HAD-like_hydrolase_sf"/>
</dbReference>
<accession>A0A5A9Z6R3</accession>
<evidence type="ECO:0000256" key="3">
    <source>
        <dbReference type="ARBA" id="ARBA00006171"/>
    </source>
</evidence>
<dbReference type="NCBIfam" id="TIGR01549">
    <property type="entry name" value="HAD-SF-IA-v1"/>
    <property type="match status" value="1"/>
</dbReference>
<comment type="caution">
    <text evidence="5">The sequence shown here is derived from an EMBL/GenBank/DDBJ whole genome shotgun (WGS) entry which is preliminary data.</text>
</comment>
<evidence type="ECO:0000256" key="4">
    <source>
        <dbReference type="ARBA" id="ARBA00013078"/>
    </source>
</evidence>
<dbReference type="AlphaFoldDB" id="A0A5A9Z6R3"/>
<dbReference type="InterPro" id="IPR006439">
    <property type="entry name" value="HAD-SF_hydro_IA"/>
</dbReference>
<dbReference type="PANTHER" id="PTHR43434">
    <property type="entry name" value="PHOSPHOGLYCOLATE PHOSPHATASE"/>
    <property type="match status" value="1"/>
</dbReference>
<dbReference type="Pfam" id="PF13419">
    <property type="entry name" value="HAD_2"/>
    <property type="match status" value="1"/>
</dbReference>
<dbReference type="SFLD" id="SFLDG01129">
    <property type="entry name" value="C1.5:_HAD__Beta-PGM__Phosphata"/>
    <property type="match status" value="1"/>
</dbReference>
<dbReference type="RefSeq" id="WP_111362456.1">
    <property type="nucleotide sequence ID" value="NZ_VINQ01000012.1"/>
</dbReference>
<evidence type="ECO:0000256" key="1">
    <source>
        <dbReference type="ARBA" id="ARBA00000830"/>
    </source>
</evidence>
<evidence type="ECO:0000313" key="5">
    <source>
        <dbReference type="EMBL" id="KAA0912645.1"/>
    </source>
</evidence>
<evidence type="ECO:0000313" key="6">
    <source>
        <dbReference type="Proteomes" id="UP000325291"/>
    </source>
</evidence>
<dbReference type="PANTHER" id="PTHR43434:SF1">
    <property type="entry name" value="PHOSPHOGLYCOLATE PHOSPHATASE"/>
    <property type="match status" value="1"/>
</dbReference>
<protein>
    <recommendedName>
        <fullName evidence="4">phosphoglycolate phosphatase</fullName>
        <ecNumber evidence="4">3.1.3.18</ecNumber>
    </recommendedName>
</protein>
<gene>
    <name evidence="5" type="ORF">FLO80_14745</name>
</gene>
<dbReference type="Proteomes" id="UP000325291">
    <property type="component" value="Unassembled WGS sequence"/>
</dbReference>
<comment type="catalytic activity">
    <reaction evidence="1">
        <text>2-phosphoglycolate + H2O = glycolate + phosphate</text>
        <dbReference type="Rhea" id="RHEA:14369"/>
        <dbReference type="ChEBI" id="CHEBI:15377"/>
        <dbReference type="ChEBI" id="CHEBI:29805"/>
        <dbReference type="ChEBI" id="CHEBI:43474"/>
        <dbReference type="ChEBI" id="CHEBI:58033"/>
        <dbReference type="EC" id="3.1.3.18"/>
    </reaction>
</comment>
<dbReference type="SFLD" id="SFLDS00003">
    <property type="entry name" value="Haloacid_Dehalogenase"/>
    <property type="match status" value="1"/>
</dbReference>
<dbReference type="InterPro" id="IPR041492">
    <property type="entry name" value="HAD_2"/>
</dbReference>
<sequence length="210" mass="23444">MSDPIRHISFDLDGTLINSFAIMQEAWEAATEKLRINCGFAEYRRYVGLPFPRILELLGLSNFEMELNELYFAHTRRLYDRIDQIDGASGLLDWCREQGFGTSIITSKPRANSELIIERIGFSVDALVCGDDLTRGKPDPMAARIVCEQTGATPAEMLYVGDMIFDFQFALNAGMRFVMLAPDGGAPLPRNLLNHVDRIGTLAAVRDHVG</sequence>
<organism evidence="5 6">
    <name type="scientific">Aquicoccus porphyridii</name>
    <dbReference type="NCBI Taxonomy" id="1852029"/>
    <lineage>
        <taxon>Bacteria</taxon>
        <taxon>Pseudomonadati</taxon>
        <taxon>Pseudomonadota</taxon>
        <taxon>Alphaproteobacteria</taxon>
        <taxon>Rhodobacterales</taxon>
        <taxon>Paracoccaceae</taxon>
        <taxon>Aquicoccus</taxon>
    </lineage>
</organism>
<dbReference type="Gene3D" id="1.10.150.240">
    <property type="entry name" value="Putative phosphatase, domain 2"/>
    <property type="match status" value="1"/>
</dbReference>
<keyword evidence="5" id="KW-0378">Hydrolase</keyword>
<dbReference type="EC" id="3.1.3.18" evidence="4"/>
<dbReference type="GO" id="GO:0006281">
    <property type="term" value="P:DNA repair"/>
    <property type="evidence" value="ECO:0007669"/>
    <property type="project" value="TreeGrafter"/>
</dbReference>
<proteinExistence type="inferred from homology"/>
<dbReference type="EMBL" id="VINQ01000012">
    <property type="protein sequence ID" value="KAA0912645.1"/>
    <property type="molecule type" value="Genomic_DNA"/>
</dbReference>
<comment type="pathway">
    <text evidence="2">Organic acid metabolism; glycolate biosynthesis; glycolate from 2-phosphoglycolate: step 1/1.</text>
</comment>
<dbReference type="Gene3D" id="3.40.50.1000">
    <property type="entry name" value="HAD superfamily/HAD-like"/>
    <property type="match status" value="1"/>
</dbReference>
<keyword evidence="6" id="KW-1185">Reference proteome</keyword>
<name>A0A5A9Z6R3_9RHOB</name>
<dbReference type="InterPro" id="IPR023214">
    <property type="entry name" value="HAD_sf"/>
</dbReference>
<dbReference type="InterPro" id="IPR036412">
    <property type="entry name" value="HAD-like_sf"/>
</dbReference>
<dbReference type="PRINTS" id="PR00413">
    <property type="entry name" value="HADHALOGNASE"/>
</dbReference>
<dbReference type="GO" id="GO:0008967">
    <property type="term" value="F:phosphoglycolate phosphatase activity"/>
    <property type="evidence" value="ECO:0007669"/>
    <property type="project" value="UniProtKB-EC"/>
</dbReference>
<reference evidence="5 6" key="1">
    <citation type="submission" date="2019-07" db="EMBL/GenBank/DDBJ databases">
        <title>Aquicoccus porphyridii gen. nov., sp. nov., isolated from a small marine red alga, Porphyridium marinum.</title>
        <authorList>
            <person name="Liu L."/>
        </authorList>
    </citation>
    <scope>NUCLEOTIDE SEQUENCE [LARGE SCALE GENOMIC DNA]</scope>
    <source>
        <strain evidence="5 6">L1 8-17</strain>
    </source>
</reference>
<dbReference type="SUPFAM" id="SSF56784">
    <property type="entry name" value="HAD-like"/>
    <property type="match status" value="1"/>
</dbReference>
<evidence type="ECO:0000256" key="2">
    <source>
        <dbReference type="ARBA" id="ARBA00004818"/>
    </source>
</evidence>
<comment type="similarity">
    <text evidence="3">Belongs to the HAD-like hydrolase superfamily. CbbY/CbbZ/Gph/YieH family.</text>
</comment>